<evidence type="ECO:0000256" key="2">
    <source>
        <dbReference type="ARBA" id="ARBA00006521"/>
    </source>
</evidence>
<keyword evidence="8" id="KW-0378">Hydrolase</keyword>
<keyword evidence="6" id="KW-0479">Metal-binding</keyword>
<dbReference type="GO" id="GO:0046872">
    <property type="term" value="F:metal ion binding"/>
    <property type="evidence" value="ECO:0007669"/>
    <property type="project" value="UniProtKB-KW"/>
</dbReference>
<keyword evidence="9" id="KW-0408">Iron</keyword>
<evidence type="ECO:0000259" key="13">
    <source>
        <dbReference type="SMART" id="SM00986"/>
    </source>
</evidence>
<feature type="domain" description="Uracil-DNA glycosylase-like" evidence="13">
    <location>
        <begin position="102"/>
        <end position="249"/>
    </location>
</feature>
<accession>A0A9E2KZW2</accession>
<dbReference type="GO" id="GO:0004844">
    <property type="term" value="F:uracil DNA N-glycosylase activity"/>
    <property type="evidence" value="ECO:0007669"/>
    <property type="project" value="UniProtKB-EC"/>
</dbReference>
<dbReference type="SMART" id="SM00987">
    <property type="entry name" value="UreE_C"/>
    <property type="match status" value="1"/>
</dbReference>
<dbReference type="SUPFAM" id="SSF52141">
    <property type="entry name" value="Uracil-DNA glycosylase-like"/>
    <property type="match status" value="1"/>
</dbReference>
<evidence type="ECO:0000313" key="14">
    <source>
        <dbReference type="EMBL" id="MBU3849189.1"/>
    </source>
</evidence>
<dbReference type="EC" id="3.2.2.27" evidence="3"/>
<protein>
    <recommendedName>
        <fullName evidence="4">Type-4 uracil-DNA glycosylase</fullName>
        <ecNumber evidence="3">3.2.2.27</ecNumber>
    </recommendedName>
</protein>
<evidence type="ECO:0000256" key="8">
    <source>
        <dbReference type="ARBA" id="ARBA00022801"/>
    </source>
</evidence>
<evidence type="ECO:0000256" key="5">
    <source>
        <dbReference type="ARBA" id="ARBA00022485"/>
    </source>
</evidence>
<sequence>MRAEDKKEIYGMLQQIDSWIQGVPSVTFGSVPQFTDDRENSREHDAPSSSLHASVTESSGFSDTEQKKDSDVSVQDALDNVAKKIRECQRCGLAKTRKKAVPGMGVVHPTVLVIGEGPGGEEDIQGLPFVGPAGQLLDKMLAAINLSRHSNCFIANIVKCRPPGNRDPLPEECHACRSYLDAQIAILKPRLILCMGRVATQNLLQTTLGIGQLRGKFTEYNGIPCMATYHPSALLRNQELKRPAWEDLKVFRERLQQICPGYEGH</sequence>
<dbReference type="Gene3D" id="3.40.470.10">
    <property type="entry name" value="Uracil-DNA glycosylase-like domain"/>
    <property type="match status" value="1"/>
</dbReference>
<dbReference type="EMBL" id="JAHLFV010000028">
    <property type="protein sequence ID" value="MBU3849189.1"/>
    <property type="molecule type" value="Genomic_DNA"/>
</dbReference>
<evidence type="ECO:0000256" key="6">
    <source>
        <dbReference type="ARBA" id="ARBA00022723"/>
    </source>
</evidence>
<evidence type="ECO:0000256" key="10">
    <source>
        <dbReference type="ARBA" id="ARBA00023014"/>
    </source>
</evidence>
<evidence type="ECO:0000256" key="9">
    <source>
        <dbReference type="ARBA" id="ARBA00023004"/>
    </source>
</evidence>
<reference evidence="14" key="1">
    <citation type="journal article" date="2021" name="PeerJ">
        <title>Extensive microbial diversity within the chicken gut microbiome revealed by metagenomics and culture.</title>
        <authorList>
            <person name="Gilroy R."/>
            <person name="Ravi A."/>
            <person name="Getino M."/>
            <person name="Pursley I."/>
            <person name="Horton D.L."/>
            <person name="Alikhan N.F."/>
            <person name="Baker D."/>
            <person name="Gharbi K."/>
            <person name="Hall N."/>
            <person name="Watson M."/>
            <person name="Adriaenssens E.M."/>
            <person name="Foster-Nyarko E."/>
            <person name="Jarju S."/>
            <person name="Secka A."/>
            <person name="Antonio M."/>
            <person name="Oren A."/>
            <person name="Chaudhuri R.R."/>
            <person name="La Ragione R."/>
            <person name="Hildebrand F."/>
            <person name="Pallen M.J."/>
        </authorList>
    </citation>
    <scope>NUCLEOTIDE SEQUENCE</scope>
    <source>
        <strain evidence="14">Gambia15-2214</strain>
    </source>
</reference>
<proteinExistence type="inferred from homology"/>
<name>A0A9E2KZW2_9SPIR</name>
<dbReference type="PANTHER" id="PTHR33693:SF1">
    <property type="entry name" value="TYPE-4 URACIL-DNA GLYCOSYLASE"/>
    <property type="match status" value="1"/>
</dbReference>
<dbReference type="AlphaFoldDB" id="A0A9E2KZW2"/>
<keyword evidence="11" id="KW-0234">DNA repair</keyword>
<dbReference type="CDD" id="cd10030">
    <property type="entry name" value="UDG-F4_TTUDGA_SPO1dp_like"/>
    <property type="match status" value="1"/>
</dbReference>
<evidence type="ECO:0000256" key="1">
    <source>
        <dbReference type="ARBA" id="ARBA00001400"/>
    </source>
</evidence>
<dbReference type="InterPro" id="IPR051536">
    <property type="entry name" value="UDG_Type-4/5"/>
</dbReference>
<evidence type="ECO:0000256" key="12">
    <source>
        <dbReference type="SAM" id="MobiDB-lite"/>
    </source>
</evidence>
<dbReference type="Pfam" id="PF03167">
    <property type="entry name" value="UDG"/>
    <property type="match status" value="1"/>
</dbReference>
<dbReference type="InterPro" id="IPR005122">
    <property type="entry name" value="Uracil-DNA_glycosylase-like"/>
</dbReference>
<comment type="similarity">
    <text evidence="2">Belongs to the uracil-DNA glycosylase (UDG) superfamily. Type 4 (UDGa) family.</text>
</comment>
<keyword evidence="10" id="KW-0411">Iron-sulfur</keyword>
<dbReference type="InterPro" id="IPR036895">
    <property type="entry name" value="Uracil-DNA_glycosylase-like_sf"/>
</dbReference>
<evidence type="ECO:0000256" key="7">
    <source>
        <dbReference type="ARBA" id="ARBA00022763"/>
    </source>
</evidence>
<feature type="region of interest" description="Disordered" evidence="12">
    <location>
        <begin position="30"/>
        <end position="73"/>
    </location>
</feature>
<comment type="catalytic activity">
    <reaction evidence="1">
        <text>Hydrolyzes single-stranded DNA or mismatched double-stranded DNA and polynucleotides, releasing free uracil.</text>
        <dbReference type="EC" id="3.2.2.27"/>
    </reaction>
</comment>
<feature type="compositionally biased region" description="Polar residues" evidence="12">
    <location>
        <begin position="47"/>
        <end position="63"/>
    </location>
</feature>
<gene>
    <name evidence="14" type="ORF">IAA16_01325</name>
</gene>
<comment type="caution">
    <text evidence="14">The sequence shown here is derived from an EMBL/GenBank/DDBJ whole genome shotgun (WGS) entry which is preliminary data.</text>
</comment>
<dbReference type="GO" id="GO:0006281">
    <property type="term" value="P:DNA repair"/>
    <property type="evidence" value="ECO:0007669"/>
    <property type="project" value="UniProtKB-KW"/>
</dbReference>
<reference evidence="14" key="2">
    <citation type="submission" date="2021-04" db="EMBL/GenBank/DDBJ databases">
        <authorList>
            <person name="Gilroy R."/>
        </authorList>
    </citation>
    <scope>NUCLEOTIDE SEQUENCE</scope>
    <source>
        <strain evidence="14">Gambia15-2214</strain>
    </source>
</reference>
<dbReference type="Proteomes" id="UP000823914">
    <property type="component" value="Unassembled WGS sequence"/>
</dbReference>
<keyword evidence="5" id="KW-0004">4Fe-4S</keyword>
<evidence type="ECO:0000256" key="11">
    <source>
        <dbReference type="ARBA" id="ARBA00023204"/>
    </source>
</evidence>
<dbReference type="GO" id="GO:0051539">
    <property type="term" value="F:4 iron, 4 sulfur cluster binding"/>
    <property type="evidence" value="ECO:0007669"/>
    <property type="project" value="UniProtKB-KW"/>
</dbReference>
<dbReference type="InterPro" id="IPR005273">
    <property type="entry name" value="Ura-DNA_glyco_family4"/>
</dbReference>
<organism evidence="14 15">
    <name type="scientific">Candidatus Treponema excrementipullorum</name>
    <dbReference type="NCBI Taxonomy" id="2838768"/>
    <lineage>
        <taxon>Bacteria</taxon>
        <taxon>Pseudomonadati</taxon>
        <taxon>Spirochaetota</taxon>
        <taxon>Spirochaetia</taxon>
        <taxon>Spirochaetales</taxon>
        <taxon>Treponemataceae</taxon>
        <taxon>Treponema</taxon>
    </lineage>
</organism>
<dbReference type="SMART" id="SM00986">
    <property type="entry name" value="UDG"/>
    <property type="match status" value="1"/>
</dbReference>
<evidence type="ECO:0000256" key="4">
    <source>
        <dbReference type="ARBA" id="ARBA00019403"/>
    </source>
</evidence>
<evidence type="ECO:0000256" key="3">
    <source>
        <dbReference type="ARBA" id="ARBA00012030"/>
    </source>
</evidence>
<feature type="compositionally biased region" description="Basic and acidic residues" evidence="12">
    <location>
        <begin position="35"/>
        <end position="46"/>
    </location>
</feature>
<keyword evidence="7" id="KW-0227">DNA damage</keyword>
<dbReference type="NCBIfam" id="TIGR00758">
    <property type="entry name" value="UDG_fam4"/>
    <property type="match status" value="1"/>
</dbReference>
<dbReference type="PANTHER" id="PTHR33693">
    <property type="entry name" value="TYPE-5 URACIL-DNA GLYCOSYLASE"/>
    <property type="match status" value="1"/>
</dbReference>
<evidence type="ECO:0000313" key="15">
    <source>
        <dbReference type="Proteomes" id="UP000823914"/>
    </source>
</evidence>